<accession>A0A267ME65</accession>
<proteinExistence type="predicted"/>
<dbReference type="EMBL" id="NIBD01000004">
    <property type="protein sequence ID" value="PAB57083.1"/>
    <property type="molecule type" value="Genomic_DNA"/>
</dbReference>
<gene>
    <name evidence="1" type="ORF">A3Q24_00880</name>
</gene>
<sequence length="150" mass="17772">MEKLKAIQFNFENCESEQIPIEYIPYFNFKNVYTNLSHRWDHEEEDSDVLKTGLECDGFTMIADWDRVNTIETWEEYNLADRIAKFHDLVDVDLIFKSGKTKNIYMPWEDTNYGESNALMIVLKSDSSFYVTNSKFNNSTFLEVYIEKKA</sequence>
<dbReference type="RefSeq" id="WP_095182485.1">
    <property type="nucleotide sequence ID" value="NZ_NIBD01000004.1"/>
</dbReference>
<protein>
    <submittedName>
        <fullName evidence="1">Uncharacterized protein</fullName>
    </submittedName>
</protein>
<organism evidence="1 2">
    <name type="scientific">Lactobacillus johnsonii</name>
    <dbReference type="NCBI Taxonomy" id="33959"/>
    <lineage>
        <taxon>Bacteria</taxon>
        <taxon>Bacillati</taxon>
        <taxon>Bacillota</taxon>
        <taxon>Bacilli</taxon>
        <taxon>Lactobacillales</taxon>
        <taxon>Lactobacillaceae</taxon>
        <taxon>Lactobacillus</taxon>
    </lineage>
</organism>
<evidence type="ECO:0000313" key="1">
    <source>
        <dbReference type="EMBL" id="PAB57083.1"/>
    </source>
</evidence>
<dbReference type="AlphaFoldDB" id="A0A267ME65"/>
<reference evidence="1 2" key="1">
    <citation type="submission" date="2017-05" db="EMBL/GenBank/DDBJ databases">
        <title>Lactobacillus johnsonii from commercial turkeys.</title>
        <authorList>
            <person name="Johnson T.J."/>
            <person name="Youmans B."/>
        </authorList>
    </citation>
    <scope>NUCLEOTIDE SEQUENCE [LARGE SCALE GENOMIC DNA]</scope>
    <source>
        <strain evidence="1 2">UMNLJ114</strain>
    </source>
</reference>
<comment type="caution">
    <text evidence="1">The sequence shown here is derived from an EMBL/GenBank/DDBJ whole genome shotgun (WGS) entry which is preliminary data.</text>
</comment>
<name>A0A267ME65_LACJH</name>
<evidence type="ECO:0000313" key="2">
    <source>
        <dbReference type="Proteomes" id="UP000216008"/>
    </source>
</evidence>
<dbReference type="Proteomes" id="UP000216008">
    <property type="component" value="Unassembled WGS sequence"/>
</dbReference>